<comment type="similarity">
    <text evidence="2">Belongs to the UTP6 family.</text>
</comment>
<name>A0A6A6WF55_9PEZI</name>
<dbReference type="InterPro" id="IPR013949">
    <property type="entry name" value="Utp6"/>
</dbReference>
<sequence length="401" mass="45511">MASASDKARFYLEQTVPELRKLERKGIFSKEEITSIVKKRSDFEHKLNTRAVSSPSDYARYAEYELNLEALTQKRAKRMGAKISGHKGQQRIFFILERGTRKFYADTSLWMQYIEYTKKQKAYKKLERIFTDVLRLHPTKPQLWISAARFAMDENADMQAARGHMQRGLRFCKKCKNIWLEYAKLEMIYIAKIAARRHVLGLGEDRKQEAEVEDQVATAPGDDVNLDMPQETALDEKALQDLSNTPAMTGAIPMAIFDAAMIEFEQDIELAESFFDMFAEFDQIANLKNILQHVLDYLEASAPQSVSHATSAAKFVLVGCQPDSPDFPIALGECLRLLKLASTSTSSPGSVARRAILCLVRLLRHEDLDAAVRKVITASIRQQCQLLTSVDSSTSRRRSSR</sequence>
<evidence type="ECO:0000259" key="6">
    <source>
        <dbReference type="Pfam" id="PF08640"/>
    </source>
</evidence>
<dbReference type="Pfam" id="PF08640">
    <property type="entry name" value="U3_assoc_6"/>
    <property type="match status" value="1"/>
</dbReference>
<dbReference type="GO" id="GO:0000462">
    <property type="term" value="P:maturation of SSU-rRNA from tricistronic rRNA transcript (SSU-rRNA, 5.8S rRNA, LSU-rRNA)"/>
    <property type="evidence" value="ECO:0007669"/>
    <property type="project" value="InterPro"/>
</dbReference>
<protein>
    <recommendedName>
        <fullName evidence="6">U3 small nucleolar RNA-associated protein 6 N-terminal domain-containing protein</fullName>
    </recommendedName>
</protein>
<dbReference type="SUPFAM" id="SSF48452">
    <property type="entry name" value="TPR-like"/>
    <property type="match status" value="1"/>
</dbReference>
<dbReference type="Proteomes" id="UP000799437">
    <property type="component" value="Unassembled WGS sequence"/>
</dbReference>
<dbReference type="EMBL" id="ML996567">
    <property type="protein sequence ID" value="KAF2760789.1"/>
    <property type="molecule type" value="Genomic_DNA"/>
</dbReference>
<dbReference type="InterPro" id="IPR011990">
    <property type="entry name" value="TPR-like_helical_dom_sf"/>
</dbReference>
<dbReference type="GO" id="GO:0034388">
    <property type="term" value="C:Pwp2p-containing subcomplex of 90S preribosome"/>
    <property type="evidence" value="ECO:0007669"/>
    <property type="project" value="TreeGrafter"/>
</dbReference>
<evidence type="ECO:0000256" key="1">
    <source>
        <dbReference type="ARBA" id="ARBA00004604"/>
    </source>
</evidence>
<dbReference type="GeneID" id="54490035"/>
<dbReference type="AlphaFoldDB" id="A0A6A6WF55"/>
<dbReference type="PANTHER" id="PTHR23271">
    <property type="entry name" value="HEPATOCELLULAR CARCINOMA-ASSOCIATED ANTIGEN 66"/>
    <property type="match status" value="1"/>
</dbReference>
<proteinExistence type="inferred from homology"/>
<dbReference type="SMART" id="SM00386">
    <property type="entry name" value="HAT"/>
    <property type="match status" value="3"/>
</dbReference>
<dbReference type="GO" id="GO:0032040">
    <property type="term" value="C:small-subunit processome"/>
    <property type="evidence" value="ECO:0007669"/>
    <property type="project" value="TreeGrafter"/>
</dbReference>
<keyword evidence="8" id="KW-1185">Reference proteome</keyword>
<evidence type="ECO:0000256" key="3">
    <source>
        <dbReference type="ARBA" id="ARBA00022552"/>
    </source>
</evidence>
<gene>
    <name evidence="7" type="ORF">EJ05DRAFT_530617</name>
</gene>
<dbReference type="InterPro" id="IPR003107">
    <property type="entry name" value="HAT"/>
</dbReference>
<reference evidence="7" key="1">
    <citation type="journal article" date="2020" name="Stud. Mycol.">
        <title>101 Dothideomycetes genomes: a test case for predicting lifestyles and emergence of pathogens.</title>
        <authorList>
            <person name="Haridas S."/>
            <person name="Albert R."/>
            <person name="Binder M."/>
            <person name="Bloem J."/>
            <person name="Labutti K."/>
            <person name="Salamov A."/>
            <person name="Andreopoulos B."/>
            <person name="Baker S."/>
            <person name="Barry K."/>
            <person name="Bills G."/>
            <person name="Bluhm B."/>
            <person name="Cannon C."/>
            <person name="Castanera R."/>
            <person name="Culley D."/>
            <person name="Daum C."/>
            <person name="Ezra D."/>
            <person name="Gonzalez J."/>
            <person name="Henrissat B."/>
            <person name="Kuo A."/>
            <person name="Liang C."/>
            <person name="Lipzen A."/>
            <person name="Lutzoni F."/>
            <person name="Magnuson J."/>
            <person name="Mondo S."/>
            <person name="Nolan M."/>
            <person name="Ohm R."/>
            <person name="Pangilinan J."/>
            <person name="Park H.-J."/>
            <person name="Ramirez L."/>
            <person name="Alfaro M."/>
            <person name="Sun H."/>
            <person name="Tritt A."/>
            <person name="Yoshinaga Y."/>
            <person name="Zwiers L.-H."/>
            <person name="Turgeon B."/>
            <person name="Goodwin S."/>
            <person name="Spatafora J."/>
            <person name="Crous P."/>
            <person name="Grigoriev I."/>
        </authorList>
    </citation>
    <scope>NUCLEOTIDE SEQUENCE</scope>
    <source>
        <strain evidence="7">CBS 121739</strain>
    </source>
</reference>
<evidence type="ECO:0000256" key="5">
    <source>
        <dbReference type="ARBA" id="ARBA00023242"/>
    </source>
</evidence>
<dbReference type="InterPro" id="IPR055347">
    <property type="entry name" value="UTP6_N"/>
</dbReference>
<dbReference type="OrthoDB" id="28112at2759"/>
<organism evidence="7 8">
    <name type="scientific">Pseudovirgaria hyperparasitica</name>
    <dbReference type="NCBI Taxonomy" id="470096"/>
    <lineage>
        <taxon>Eukaryota</taxon>
        <taxon>Fungi</taxon>
        <taxon>Dikarya</taxon>
        <taxon>Ascomycota</taxon>
        <taxon>Pezizomycotina</taxon>
        <taxon>Dothideomycetes</taxon>
        <taxon>Dothideomycetes incertae sedis</taxon>
        <taxon>Acrospermales</taxon>
        <taxon>Acrospermaceae</taxon>
        <taxon>Pseudovirgaria</taxon>
    </lineage>
</organism>
<dbReference type="RefSeq" id="XP_033603240.1">
    <property type="nucleotide sequence ID" value="XM_033748981.1"/>
</dbReference>
<evidence type="ECO:0000313" key="7">
    <source>
        <dbReference type="EMBL" id="KAF2760789.1"/>
    </source>
</evidence>
<evidence type="ECO:0000256" key="4">
    <source>
        <dbReference type="ARBA" id="ARBA00022737"/>
    </source>
</evidence>
<feature type="domain" description="U3 small nucleolar RNA-associated protein 6 N-terminal" evidence="6">
    <location>
        <begin position="12"/>
        <end position="84"/>
    </location>
</feature>
<comment type="subcellular location">
    <subcellularLocation>
        <location evidence="1">Nucleus</location>
        <location evidence="1">Nucleolus</location>
    </subcellularLocation>
</comment>
<dbReference type="Gene3D" id="1.25.40.10">
    <property type="entry name" value="Tetratricopeptide repeat domain"/>
    <property type="match status" value="1"/>
</dbReference>
<dbReference type="PANTHER" id="PTHR23271:SF1">
    <property type="entry name" value="U3 SMALL NUCLEOLAR RNA-ASSOCIATED PROTEIN 6 HOMOLOG"/>
    <property type="match status" value="1"/>
</dbReference>
<evidence type="ECO:0000313" key="8">
    <source>
        <dbReference type="Proteomes" id="UP000799437"/>
    </source>
</evidence>
<keyword evidence="3" id="KW-0698">rRNA processing</keyword>
<keyword evidence="4" id="KW-0677">Repeat</keyword>
<evidence type="ECO:0000256" key="2">
    <source>
        <dbReference type="ARBA" id="ARBA00010734"/>
    </source>
</evidence>
<keyword evidence="5" id="KW-0539">Nucleus</keyword>
<dbReference type="GO" id="GO:0030515">
    <property type="term" value="F:snoRNA binding"/>
    <property type="evidence" value="ECO:0007669"/>
    <property type="project" value="InterPro"/>
</dbReference>
<accession>A0A6A6WF55</accession>